<proteinExistence type="predicted"/>
<comment type="caution">
    <text evidence="1">The sequence shown here is derived from an EMBL/GenBank/DDBJ whole genome shotgun (WGS) entry which is preliminary data.</text>
</comment>
<dbReference type="EMBL" id="BLXT01006498">
    <property type="protein sequence ID" value="GFO31951.1"/>
    <property type="molecule type" value="Genomic_DNA"/>
</dbReference>
<evidence type="ECO:0000313" key="2">
    <source>
        <dbReference type="Proteomes" id="UP000735302"/>
    </source>
</evidence>
<evidence type="ECO:0000313" key="1">
    <source>
        <dbReference type="EMBL" id="GFO31951.1"/>
    </source>
</evidence>
<dbReference type="AlphaFoldDB" id="A0AAV4CK82"/>
<protein>
    <submittedName>
        <fullName evidence="1">Protein htrl-like</fullName>
    </submittedName>
</protein>
<gene>
    <name evidence="1" type="ORF">PoB_005845600</name>
</gene>
<reference evidence="1 2" key="1">
    <citation type="journal article" date="2021" name="Elife">
        <title>Chloroplast acquisition without the gene transfer in kleptoplastic sea slugs, Plakobranchus ocellatus.</title>
        <authorList>
            <person name="Maeda T."/>
            <person name="Takahashi S."/>
            <person name="Yoshida T."/>
            <person name="Shimamura S."/>
            <person name="Takaki Y."/>
            <person name="Nagai Y."/>
            <person name="Toyoda A."/>
            <person name="Suzuki Y."/>
            <person name="Arimoto A."/>
            <person name="Ishii H."/>
            <person name="Satoh N."/>
            <person name="Nishiyama T."/>
            <person name="Hasebe M."/>
            <person name="Maruyama T."/>
            <person name="Minagawa J."/>
            <person name="Obokata J."/>
            <person name="Shigenobu S."/>
        </authorList>
    </citation>
    <scope>NUCLEOTIDE SEQUENCE [LARGE SCALE GENOMIC DNA]</scope>
</reference>
<name>A0AAV4CK82_9GAST</name>
<keyword evidence="2" id="KW-1185">Reference proteome</keyword>
<organism evidence="1 2">
    <name type="scientific">Plakobranchus ocellatus</name>
    <dbReference type="NCBI Taxonomy" id="259542"/>
    <lineage>
        <taxon>Eukaryota</taxon>
        <taxon>Metazoa</taxon>
        <taxon>Spiralia</taxon>
        <taxon>Lophotrochozoa</taxon>
        <taxon>Mollusca</taxon>
        <taxon>Gastropoda</taxon>
        <taxon>Heterobranchia</taxon>
        <taxon>Euthyneura</taxon>
        <taxon>Panpulmonata</taxon>
        <taxon>Sacoglossa</taxon>
        <taxon>Placobranchoidea</taxon>
        <taxon>Plakobranchidae</taxon>
        <taxon>Plakobranchus</taxon>
    </lineage>
</organism>
<dbReference type="Pfam" id="PF09612">
    <property type="entry name" value="HtrL_YibB"/>
    <property type="match status" value="1"/>
</dbReference>
<dbReference type="Proteomes" id="UP000735302">
    <property type="component" value="Unassembled WGS sequence"/>
</dbReference>
<accession>A0AAV4CK82</accession>
<sequence length="303" mass="35233">MKDGADAKSRDAEQALDQKKVVHKIVINNHFQLAFLPSGDYSFTVVTGLVDIGRGGWRTQGRTYREYLTHMLKVLRLDVNLIVFIEPKGLEFVKMNRRGRENRTVIYPTTIEKLSYYPLLPRIQEIMNTDQFKRDNDNYKNGNCEAFVPQYNLLTNSKVCFVHQAIRENPFRSTYFIWIDGGYGHGETEETDIYPSDGIWSPKHLTGYPNQVTVTIREELPTEEEKQRGLYKLDEAWIAGGLYGGGIQAMEIYYQLHKQVFLDYLNDGIVDDDQTTFLESFYRNRTNFRLLPGSWHSLMKPFS</sequence>
<dbReference type="InterPro" id="IPR011735">
    <property type="entry name" value="WlaTC/HtrL_glycosyltransf"/>
</dbReference>